<evidence type="ECO:0000259" key="5">
    <source>
        <dbReference type="Pfam" id="PF23598"/>
    </source>
</evidence>
<evidence type="ECO:0000313" key="7">
    <source>
        <dbReference type="Proteomes" id="UP000646484"/>
    </source>
</evidence>
<gene>
    <name evidence="6" type="ORF">H8S64_12280</name>
</gene>
<evidence type="ECO:0000256" key="1">
    <source>
        <dbReference type="ARBA" id="ARBA00022614"/>
    </source>
</evidence>
<keyword evidence="7" id="KW-1185">Reference proteome</keyword>
<proteinExistence type="predicted"/>
<dbReference type="SUPFAM" id="SSF52058">
    <property type="entry name" value="L domain-like"/>
    <property type="match status" value="2"/>
</dbReference>
<dbReference type="SMART" id="SM00369">
    <property type="entry name" value="LRR_TYP"/>
    <property type="match status" value="4"/>
</dbReference>
<keyword evidence="1" id="KW-0433">Leucine-rich repeat</keyword>
<name>A0ABR7D1R4_9BACT</name>
<comment type="caution">
    <text evidence="6">The sequence shown here is derived from an EMBL/GenBank/DDBJ whole genome shotgun (WGS) entry which is preliminary data.</text>
</comment>
<evidence type="ECO:0000259" key="4">
    <source>
        <dbReference type="Pfam" id="PF19190"/>
    </source>
</evidence>
<feature type="domain" description="BACON" evidence="3">
    <location>
        <begin position="60"/>
        <end position="116"/>
    </location>
</feature>
<organism evidence="6 7">
    <name type="scientific">Butyricimonas hominis</name>
    <dbReference type="NCBI Taxonomy" id="2763032"/>
    <lineage>
        <taxon>Bacteria</taxon>
        <taxon>Pseudomonadati</taxon>
        <taxon>Bacteroidota</taxon>
        <taxon>Bacteroidia</taxon>
        <taxon>Bacteroidales</taxon>
        <taxon>Odoribacteraceae</taxon>
        <taxon>Butyricimonas</taxon>
    </lineage>
</organism>
<dbReference type="CDD" id="cd14948">
    <property type="entry name" value="BACON"/>
    <property type="match status" value="2"/>
</dbReference>
<dbReference type="Proteomes" id="UP000646484">
    <property type="component" value="Unassembled WGS sequence"/>
</dbReference>
<sequence length="963" mass="106695">MKTIRLLIILLITYMGYSCSDEEESLKKFISDKVEISDLELIIPSGRLTERTIITSDIDWTIEGGDGWCSYEPKSGGAGTTIVNFTLEPNMEYDDRSVNVTLLAGGKKYTLTVYQKKKDAIILSKDKFDDIGMEGDEITVNLQTNIDYRVEIPTASASWITVLPEGRSSGLARGLENKSMSFKIDATRDESARVGEIIFMSVEDEKLRDTVYVYQVQRDVIVLSRSEYVVPLEGQTLKIDLRSNVTYDVEIPQDVDWLRLEPGRQRSPRVDRLLLQVDEFMDGETRNCVVTVRDRNNPSLYAEIKVLQIDREIIVIEDSEFVVDRVLTAPREEATYMLNISDNIDGRYELVIPNHANWIQPAPVTFGLASGSMRIKLTENPIDKTQRMAKIFVRGIDNHETVDTLTVVQAGGIEADLDERKIIYEIALALDFENWPDVFKKAWSMEKPIEEWYGVKTRDGKVIELTFPADGNGQISPKIGELTYLETLSFGGSYSVAGRRVSGPIPPEISRLTNLKKLSLRGDFTEFPVEFGALESLEDLTLNFSFYDALDVIGDLENLKRLTITTGFAGPMSENWAKLIKLEYLSLSTTGFTSVEPVERMVSLKTLSLSNCKNVQGALPGGVGYLTALESLSITNSSFSDLCTSLGSLVNLKTLTITGNNFNFIPEDIGGCKSLITLNMSGNNISGTIPESIGDLVNVTTLNLSNNQLTGNIPATIGGMREVTSIELKNNRLTGIIPSSVGNLVKVTKLDLSNNRLIGLCPEIGNMYALKTLDVSDNRLEGTIPSLGKLTALATVKLSRNSLSGTIPMDWNKNMTGLSRIELTNNQLEGEIPSTLALLPKLTYLCLDSNRLVGEIPSTLFKVTTLKDLYLQDNQLSGELSVDFANFKLNNLDLRDNNFEGAIPEKISEGGFTLSKSVLHLSGNRLTGTIPQNLWSKMESHPNWSIREQQNGVILAPPPGKTE</sequence>
<dbReference type="Pfam" id="PF13004">
    <property type="entry name" value="BACON"/>
    <property type="match status" value="1"/>
</dbReference>
<dbReference type="InterPro" id="IPR032675">
    <property type="entry name" value="LRR_dom_sf"/>
</dbReference>
<dbReference type="Gene3D" id="2.60.40.10">
    <property type="entry name" value="Immunoglobulins"/>
    <property type="match status" value="2"/>
</dbReference>
<evidence type="ECO:0000256" key="2">
    <source>
        <dbReference type="ARBA" id="ARBA00022737"/>
    </source>
</evidence>
<dbReference type="Pfam" id="PF00560">
    <property type="entry name" value="LRR_1"/>
    <property type="match status" value="1"/>
</dbReference>
<evidence type="ECO:0008006" key="8">
    <source>
        <dbReference type="Google" id="ProtNLM"/>
    </source>
</evidence>
<keyword evidence="2" id="KW-0677">Repeat</keyword>
<accession>A0ABR7D1R4</accession>
<dbReference type="InterPro" id="IPR003591">
    <property type="entry name" value="Leu-rich_rpt_typical-subtyp"/>
</dbReference>
<dbReference type="InterPro" id="IPR055414">
    <property type="entry name" value="LRR_R13L4/SHOC2-like"/>
</dbReference>
<dbReference type="PANTHER" id="PTHR48006">
    <property type="entry name" value="LEUCINE-RICH REPEAT-CONTAINING PROTEIN DDB_G0281931-RELATED"/>
    <property type="match status" value="1"/>
</dbReference>
<dbReference type="InterPro" id="IPR024361">
    <property type="entry name" value="BACON"/>
</dbReference>
<reference evidence="6 7" key="1">
    <citation type="submission" date="2020-08" db="EMBL/GenBank/DDBJ databases">
        <title>Genome public.</title>
        <authorList>
            <person name="Liu C."/>
            <person name="Sun Q."/>
        </authorList>
    </citation>
    <scope>NUCLEOTIDE SEQUENCE [LARGE SCALE GENOMIC DNA]</scope>
    <source>
        <strain evidence="6 7">NSJ-56</strain>
    </source>
</reference>
<feature type="domain" description="Disease resistance R13L4/SHOC-2-like LRR" evidence="5">
    <location>
        <begin position="678"/>
        <end position="887"/>
    </location>
</feature>
<dbReference type="InterPro" id="IPR013783">
    <property type="entry name" value="Ig-like_fold"/>
</dbReference>
<dbReference type="InterPro" id="IPR051824">
    <property type="entry name" value="LRR_Rcpt-Like_S/T_Kinase"/>
</dbReference>
<dbReference type="Pfam" id="PF23598">
    <property type="entry name" value="LRR_14"/>
    <property type="match status" value="1"/>
</dbReference>
<dbReference type="RefSeq" id="WP_186976310.1">
    <property type="nucleotide sequence ID" value="NZ_JACOOH010000005.1"/>
</dbReference>
<protein>
    <recommendedName>
        <fullName evidence="8">BACON domain-containing protein</fullName>
    </recommendedName>
</protein>
<dbReference type="PROSITE" id="PS51450">
    <property type="entry name" value="LRR"/>
    <property type="match status" value="1"/>
</dbReference>
<dbReference type="PROSITE" id="PS51257">
    <property type="entry name" value="PROKAR_LIPOPROTEIN"/>
    <property type="match status" value="1"/>
</dbReference>
<dbReference type="EMBL" id="JACOOH010000005">
    <property type="protein sequence ID" value="MBC5621876.1"/>
    <property type="molecule type" value="Genomic_DNA"/>
</dbReference>
<feature type="domain" description="BACON" evidence="4">
    <location>
        <begin position="124"/>
        <end position="211"/>
    </location>
</feature>
<dbReference type="InterPro" id="IPR001611">
    <property type="entry name" value="Leu-rich_rpt"/>
</dbReference>
<evidence type="ECO:0000259" key="3">
    <source>
        <dbReference type="Pfam" id="PF13004"/>
    </source>
</evidence>
<dbReference type="Gene3D" id="3.80.10.10">
    <property type="entry name" value="Ribonuclease Inhibitor"/>
    <property type="match status" value="2"/>
</dbReference>
<evidence type="ECO:0000313" key="6">
    <source>
        <dbReference type="EMBL" id="MBC5621876.1"/>
    </source>
</evidence>
<dbReference type="Pfam" id="PF19190">
    <property type="entry name" value="BACON_2"/>
    <property type="match status" value="1"/>
</dbReference>